<keyword evidence="9 17" id="KW-1133">Transmembrane helix</keyword>
<evidence type="ECO:0000256" key="14">
    <source>
        <dbReference type="ARBA" id="ARBA00048586"/>
    </source>
</evidence>
<evidence type="ECO:0000256" key="16">
    <source>
        <dbReference type="RuleBase" id="RU003750"/>
    </source>
</evidence>
<evidence type="ECO:0000256" key="8">
    <source>
        <dbReference type="ARBA" id="ARBA00022692"/>
    </source>
</evidence>
<dbReference type="PROSITE" id="PS00379">
    <property type="entry name" value="CDP_ALCOHOL_P_TRANSF"/>
    <property type="match status" value="1"/>
</dbReference>
<comment type="catalytic activity">
    <reaction evidence="14">
        <text>a CDP-1,2-diacyl-sn-glycerol + sn-glycerol 3-phosphate = a 1,2-diacyl-sn-glycero-3-phospho-(1'-sn-glycero-3'-phosphate) + CMP + H(+)</text>
        <dbReference type="Rhea" id="RHEA:12593"/>
        <dbReference type="ChEBI" id="CHEBI:15378"/>
        <dbReference type="ChEBI" id="CHEBI:57597"/>
        <dbReference type="ChEBI" id="CHEBI:58332"/>
        <dbReference type="ChEBI" id="CHEBI:60110"/>
        <dbReference type="ChEBI" id="CHEBI:60377"/>
        <dbReference type="EC" id="2.7.8.5"/>
    </reaction>
</comment>
<evidence type="ECO:0000256" key="10">
    <source>
        <dbReference type="ARBA" id="ARBA00023098"/>
    </source>
</evidence>
<evidence type="ECO:0000256" key="7">
    <source>
        <dbReference type="ARBA" id="ARBA00022679"/>
    </source>
</evidence>
<dbReference type="EMBL" id="CP000148">
    <property type="protein sequence ID" value="ABB31064.1"/>
    <property type="molecule type" value="Genomic_DNA"/>
</dbReference>
<keyword evidence="8 17" id="KW-0812">Transmembrane</keyword>
<evidence type="ECO:0000256" key="11">
    <source>
        <dbReference type="ARBA" id="ARBA00023136"/>
    </source>
</evidence>
<feature type="transmembrane region" description="Helical" evidence="17">
    <location>
        <begin position="106"/>
        <end position="126"/>
    </location>
</feature>
<comment type="similarity">
    <text evidence="3 16">Belongs to the CDP-alcohol phosphatidyltransferase class-I family.</text>
</comment>
<dbReference type="KEGG" id="gme:Gmet_0822"/>
<reference evidence="18 19" key="1">
    <citation type="submission" date="2005-10" db="EMBL/GenBank/DDBJ databases">
        <title>Complete sequence of Geobacter metallireducens GS-15.</title>
        <authorList>
            <consortium name="US DOE Joint Genome Institute"/>
            <person name="Copeland A."/>
            <person name="Lucas S."/>
            <person name="Lapidus A."/>
            <person name="Barry K."/>
            <person name="Detter J.C."/>
            <person name="Glavina T."/>
            <person name="Hammon N."/>
            <person name="Israni S."/>
            <person name="Pitluck S."/>
            <person name="Di Bartolo G."/>
            <person name="Chain P."/>
            <person name="Schmutz J."/>
            <person name="Larimer F."/>
            <person name="Land M."/>
            <person name="Kyrpides N."/>
            <person name="Ivanova N."/>
            <person name="Richardson P."/>
        </authorList>
    </citation>
    <scope>NUCLEOTIDE SEQUENCE [LARGE SCALE GENOMIC DNA]</scope>
    <source>
        <strain evidence="19">ATCC 53774 / DSM 7210 / GS-15</strain>
    </source>
</reference>
<accession>Q39XG0</accession>
<comment type="subcellular location">
    <subcellularLocation>
        <location evidence="1">Membrane</location>
        <topology evidence="1">Multi-pass membrane protein</topology>
    </subcellularLocation>
</comment>
<keyword evidence="12" id="KW-0594">Phospholipid biosynthesis</keyword>
<dbReference type="GO" id="GO:0016020">
    <property type="term" value="C:membrane"/>
    <property type="evidence" value="ECO:0007669"/>
    <property type="project" value="UniProtKB-SubCell"/>
</dbReference>
<dbReference type="AlphaFoldDB" id="Q39XG0"/>
<feature type="transmembrane region" description="Helical" evidence="17">
    <location>
        <begin position="171"/>
        <end position="190"/>
    </location>
</feature>
<feature type="transmembrane region" description="Helical" evidence="17">
    <location>
        <begin position="49"/>
        <end position="68"/>
    </location>
</feature>
<evidence type="ECO:0000313" key="18">
    <source>
        <dbReference type="EMBL" id="ABB31064.1"/>
    </source>
</evidence>
<dbReference type="GO" id="GO:0046474">
    <property type="term" value="P:glycerophospholipid biosynthetic process"/>
    <property type="evidence" value="ECO:0007669"/>
    <property type="project" value="TreeGrafter"/>
</dbReference>
<organism evidence="18 19">
    <name type="scientific">Geobacter metallireducens (strain ATCC 53774 / DSM 7210 / GS-15)</name>
    <dbReference type="NCBI Taxonomy" id="269799"/>
    <lineage>
        <taxon>Bacteria</taxon>
        <taxon>Pseudomonadati</taxon>
        <taxon>Thermodesulfobacteriota</taxon>
        <taxon>Desulfuromonadia</taxon>
        <taxon>Geobacterales</taxon>
        <taxon>Geobacteraceae</taxon>
        <taxon>Geobacter</taxon>
    </lineage>
</organism>
<keyword evidence="7 16" id="KW-0808">Transferase</keyword>
<keyword evidence="6" id="KW-0444">Lipid biosynthesis</keyword>
<dbReference type="InterPro" id="IPR004570">
    <property type="entry name" value="Phosphatidylglycerol_P_synth"/>
</dbReference>
<name>Q39XG0_GEOMG</name>
<sequence>MGTVSVNESEGRGAATVNGIVTIPNALTALRIVLVPALITFLLDGNFRAALTVFLVAGVSDALDGFIARRFNQQSRLGSFLDPLADKLLVVTSSLVLAAIGRLPWWLALVIVGRDLVIVAGAIAYYGRTGTLEMDPSIASKANTFVQISLILTVLAHGAGMEFLGVVLKPLFVLALAMTLVSGGDYMVVWGRRAFRKN</sequence>
<feature type="transmembrane region" description="Helical" evidence="17">
    <location>
        <begin position="138"/>
        <end position="159"/>
    </location>
</feature>
<protein>
    <recommendedName>
        <fullName evidence="5 15">CDP-diacylglycerol--glycerol-3-phosphate 3-phosphatidyltransferase</fullName>
        <ecNumber evidence="4 15">2.7.8.5</ecNumber>
    </recommendedName>
</protein>
<keyword evidence="13" id="KW-1208">Phospholipid metabolism</keyword>
<dbReference type="PANTHER" id="PTHR14269:SF11">
    <property type="entry name" value="CDP-DIACYLGLYCEROL--GLYCEROL-3-PHOSPHATE 3-PHOSPHATIDYLTRANSFERASE"/>
    <property type="match status" value="1"/>
</dbReference>
<dbReference type="InterPro" id="IPR048254">
    <property type="entry name" value="CDP_ALCOHOL_P_TRANSF_CS"/>
</dbReference>
<gene>
    <name evidence="18" type="primary">pgsA-2</name>
    <name evidence="18" type="ordered locus">Gmet_0822</name>
</gene>
<dbReference type="GO" id="GO:0008444">
    <property type="term" value="F:CDP-diacylglycerol-glycerol-3-phosphate 3-phosphatidyltransferase activity"/>
    <property type="evidence" value="ECO:0007669"/>
    <property type="project" value="UniProtKB-UniRule"/>
</dbReference>
<keyword evidence="10" id="KW-0443">Lipid metabolism</keyword>
<evidence type="ECO:0000256" key="9">
    <source>
        <dbReference type="ARBA" id="ARBA00022989"/>
    </source>
</evidence>
<evidence type="ECO:0000256" key="6">
    <source>
        <dbReference type="ARBA" id="ARBA00022516"/>
    </source>
</evidence>
<evidence type="ECO:0000256" key="2">
    <source>
        <dbReference type="ARBA" id="ARBA00005042"/>
    </source>
</evidence>
<evidence type="ECO:0000256" key="12">
    <source>
        <dbReference type="ARBA" id="ARBA00023209"/>
    </source>
</evidence>
<keyword evidence="19" id="KW-1185">Reference proteome</keyword>
<dbReference type="STRING" id="269799.Gmet_0822"/>
<reference evidence="18 19" key="2">
    <citation type="journal article" date="2009" name="BMC Microbiol.">
        <title>The genome sequence of Geobacter metallireducens: features of metabolism, physiology and regulation common and dissimilar to Geobacter sulfurreducens.</title>
        <authorList>
            <person name="Aklujkar M."/>
            <person name="Krushkal J."/>
            <person name="DiBartolo G."/>
            <person name="Lapidus A."/>
            <person name="Land M.L."/>
            <person name="Lovley D.R."/>
        </authorList>
    </citation>
    <scope>NUCLEOTIDE SEQUENCE [LARGE SCALE GENOMIC DNA]</scope>
    <source>
        <strain evidence="19">ATCC 53774 / DSM 7210 / GS-15</strain>
    </source>
</reference>
<comment type="pathway">
    <text evidence="2">Phospholipid metabolism; phosphatidylglycerol biosynthesis; phosphatidylglycerol from CDP-diacylglycerol: step 1/2.</text>
</comment>
<evidence type="ECO:0000256" key="5">
    <source>
        <dbReference type="ARBA" id="ARBA00014944"/>
    </source>
</evidence>
<evidence type="ECO:0000313" key="19">
    <source>
        <dbReference type="Proteomes" id="UP000007073"/>
    </source>
</evidence>
<evidence type="ECO:0000256" key="4">
    <source>
        <dbReference type="ARBA" id="ARBA00013170"/>
    </source>
</evidence>
<evidence type="ECO:0000256" key="1">
    <source>
        <dbReference type="ARBA" id="ARBA00004141"/>
    </source>
</evidence>
<dbReference type="Gene3D" id="1.20.120.1760">
    <property type="match status" value="1"/>
</dbReference>
<dbReference type="Proteomes" id="UP000007073">
    <property type="component" value="Chromosome"/>
</dbReference>
<dbReference type="PIRSF" id="PIRSF000847">
    <property type="entry name" value="Phos_ph_gly_syn"/>
    <property type="match status" value="1"/>
</dbReference>
<dbReference type="InterPro" id="IPR043130">
    <property type="entry name" value="CDP-OH_PTrfase_TM_dom"/>
</dbReference>
<dbReference type="Pfam" id="PF01066">
    <property type="entry name" value="CDP-OH_P_transf"/>
    <property type="match status" value="1"/>
</dbReference>
<dbReference type="NCBIfam" id="TIGR00560">
    <property type="entry name" value="pgsA"/>
    <property type="match status" value="1"/>
</dbReference>
<dbReference type="eggNOG" id="COG0558">
    <property type="taxonomic scope" value="Bacteria"/>
</dbReference>
<evidence type="ECO:0000256" key="3">
    <source>
        <dbReference type="ARBA" id="ARBA00010441"/>
    </source>
</evidence>
<dbReference type="EC" id="2.7.8.5" evidence="4 15"/>
<evidence type="ECO:0000256" key="13">
    <source>
        <dbReference type="ARBA" id="ARBA00023264"/>
    </source>
</evidence>
<dbReference type="InterPro" id="IPR000462">
    <property type="entry name" value="CDP-OH_P_trans"/>
</dbReference>
<proteinExistence type="inferred from homology"/>
<dbReference type="PANTHER" id="PTHR14269">
    <property type="entry name" value="CDP-DIACYLGLYCEROL--GLYCEROL-3-PHOSPHATE 3-PHOSPHATIDYLTRANSFERASE-RELATED"/>
    <property type="match status" value="1"/>
</dbReference>
<evidence type="ECO:0000256" key="15">
    <source>
        <dbReference type="NCBIfam" id="TIGR00560"/>
    </source>
</evidence>
<keyword evidence="11 17" id="KW-0472">Membrane</keyword>
<evidence type="ECO:0000256" key="17">
    <source>
        <dbReference type="SAM" id="Phobius"/>
    </source>
</evidence>
<dbReference type="HOGENOM" id="CLU_051314_6_2_7"/>
<feature type="transmembrane region" description="Helical" evidence="17">
    <location>
        <begin position="20"/>
        <end position="43"/>
    </location>
</feature>
<dbReference type="InterPro" id="IPR050324">
    <property type="entry name" value="CDP-alcohol_PTase-I"/>
</dbReference>